<evidence type="ECO:0000259" key="1">
    <source>
        <dbReference type="Pfam" id="PF19040"/>
    </source>
</evidence>
<dbReference type="InterPro" id="IPR043968">
    <property type="entry name" value="SGNH"/>
</dbReference>
<dbReference type="Pfam" id="PF19040">
    <property type="entry name" value="SGNH"/>
    <property type="match status" value="1"/>
</dbReference>
<name>A0AA37UFH6_9MICO</name>
<feature type="domain" description="SGNH" evidence="1">
    <location>
        <begin position="49"/>
        <end position="278"/>
    </location>
</feature>
<evidence type="ECO:0000313" key="3">
    <source>
        <dbReference type="Proteomes" id="UP001157160"/>
    </source>
</evidence>
<dbReference type="Proteomes" id="UP001157160">
    <property type="component" value="Unassembled WGS sequence"/>
</dbReference>
<comment type="caution">
    <text evidence="2">The sequence shown here is derived from an EMBL/GenBank/DDBJ whole genome shotgun (WGS) entry which is preliminary data.</text>
</comment>
<protein>
    <recommendedName>
        <fullName evidence="1">SGNH domain-containing protein</fullName>
    </recommendedName>
</protein>
<accession>A0AA37UFH6</accession>
<dbReference type="AlphaFoldDB" id="A0AA37UFH6"/>
<dbReference type="EMBL" id="BSUL01000001">
    <property type="protein sequence ID" value="GMA28024.1"/>
    <property type="molecule type" value="Genomic_DNA"/>
</dbReference>
<evidence type="ECO:0000313" key="2">
    <source>
        <dbReference type="EMBL" id="GMA28024.1"/>
    </source>
</evidence>
<gene>
    <name evidence="2" type="ORF">GCM10025874_12770</name>
</gene>
<keyword evidence="3" id="KW-1185">Reference proteome</keyword>
<sequence>MDWMLASTPVDNPGAAVLTGPVALSPFAEVQPPLATLENGQWEEWGQDCIQRHTESGAEFRECSAGSPSAPLNVVALGDSHTENWLTAFAPAIESGAIRLTSWFRGACPLSTAGSDKLGADHPDTPDCEAVNLERIALAIDMNPNVVFTTGNIADAGSPELRFTDGFIEAAEQLSRAGLPVVAMRDIPRHDERASICLEENAMDGAACSVPVDEVLASLDFNTSLPEALWENPMVTGMDLTALICFDGTCPPVIGGILTYIDDNHLTRAYIETMTPSFIDEFKNALHAVGQPIPPALTTP</sequence>
<reference evidence="2 3" key="1">
    <citation type="journal article" date="2014" name="Int. J. Syst. Evol. Microbiol.">
        <title>Complete genome sequence of Corynebacterium casei LMG S-19264T (=DSM 44701T), isolated from a smear-ripened cheese.</title>
        <authorList>
            <consortium name="US DOE Joint Genome Institute (JGI-PGF)"/>
            <person name="Walter F."/>
            <person name="Albersmeier A."/>
            <person name="Kalinowski J."/>
            <person name="Ruckert C."/>
        </authorList>
    </citation>
    <scope>NUCLEOTIDE SEQUENCE [LARGE SCALE GENOMIC DNA]</scope>
    <source>
        <strain evidence="2 3">NBRC 112289</strain>
    </source>
</reference>
<proteinExistence type="predicted"/>
<organism evidence="2 3">
    <name type="scientific">Arenivirga flava</name>
    <dbReference type="NCBI Taxonomy" id="1930060"/>
    <lineage>
        <taxon>Bacteria</taxon>
        <taxon>Bacillati</taxon>
        <taxon>Actinomycetota</taxon>
        <taxon>Actinomycetes</taxon>
        <taxon>Micrococcales</taxon>
        <taxon>Microbacteriaceae</taxon>
        <taxon>Arenivirga</taxon>
    </lineage>
</organism>